<name>A0A0A8Z8R8_ARUDO</name>
<reference evidence="1" key="1">
    <citation type="submission" date="2014-09" db="EMBL/GenBank/DDBJ databases">
        <authorList>
            <person name="Magalhaes I.L.F."/>
            <person name="Oliveira U."/>
            <person name="Santos F.R."/>
            <person name="Vidigal T.H.D.A."/>
            <person name="Brescovit A.D."/>
            <person name="Santos A.J."/>
        </authorList>
    </citation>
    <scope>NUCLEOTIDE SEQUENCE</scope>
    <source>
        <tissue evidence="1">Shoot tissue taken approximately 20 cm above the soil surface</tissue>
    </source>
</reference>
<accession>A0A0A8Z8R8</accession>
<protein>
    <submittedName>
        <fullName evidence="1">Uncharacterized protein</fullName>
    </submittedName>
</protein>
<evidence type="ECO:0000313" key="1">
    <source>
        <dbReference type="EMBL" id="JAD35196.1"/>
    </source>
</evidence>
<dbReference type="AlphaFoldDB" id="A0A0A8Z8R8"/>
<reference evidence="1" key="2">
    <citation type="journal article" date="2015" name="Data Brief">
        <title>Shoot transcriptome of the giant reed, Arundo donax.</title>
        <authorList>
            <person name="Barrero R.A."/>
            <person name="Guerrero F.D."/>
            <person name="Moolhuijzen P."/>
            <person name="Goolsby J.A."/>
            <person name="Tidwell J."/>
            <person name="Bellgard S.E."/>
            <person name="Bellgard M.I."/>
        </authorList>
    </citation>
    <scope>NUCLEOTIDE SEQUENCE</scope>
    <source>
        <tissue evidence="1">Shoot tissue taken approximately 20 cm above the soil surface</tissue>
    </source>
</reference>
<sequence>MQFYDPNFLFCPSNLSNSIGGTLPLKEGTSRCDVRRVAAVHEKYEAESKVLDPSSEAEQHTPLWRNDHNDVLVCQQVLKLCLDTLIPPLL</sequence>
<dbReference type="EMBL" id="GBRH01262699">
    <property type="protein sequence ID" value="JAD35196.1"/>
    <property type="molecule type" value="Transcribed_RNA"/>
</dbReference>
<organism evidence="1">
    <name type="scientific">Arundo donax</name>
    <name type="common">Giant reed</name>
    <name type="synonym">Donax arundinaceus</name>
    <dbReference type="NCBI Taxonomy" id="35708"/>
    <lineage>
        <taxon>Eukaryota</taxon>
        <taxon>Viridiplantae</taxon>
        <taxon>Streptophyta</taxon>
        <taxon>Embryophyta</taxon>
        <taxon>Tracheophyta</taxon>
        <taxon>Spermatophyta</taxon>
        <taxon>Magnoliopsida</taxon>
        <taxon>Liliopsida</taxon>
        <taxon>Poales</taxon>
        <taxon>Poaceae</taxon>
        <taxon>PACMAD clade</taxon>
        <taxon>Arundinoideae</taxon>
        <taxon>Arundineae</taxon>
        <taxon>Arundo</taxon>
    </lineage>
</organism>
<proteinExistence type="predicted"/>